<feature type="region of interest" description="Disordered" evidence="1">
    <location>
        <begin position="1"/>
        <end position="63"/>
    </location>
</feature>
<evidence type="ECO:0000256" key="2">
    <source>
        <dbReference type="SAM" id="Phobius"/>
    </source>
</evidence>
<proteinExistence type="predicted"/>
<accession>A0A7K0CJC3</accession>
<sequence>MTPNEDHTGSVPAAEDPPTARLTPVAPDAPPSITAPPPAVSPPPQHPSYGGIPVPPPAPAPPRRRGRIALLLAAAALLGTVAGVTYGYRVQADEPPTALPPLSQPGLAYPKALAAGKEPDPLPAAQDHRTKTTGDLRKLLVSAPKGTKKPDFLPGEGGWVTAYEFAEDFQEPDYMFKNLVESGYRRTAVTAWSRGQGHAVIVELIQFHDQLTAGAAQYLEEQTAYLPDDDYAGNDGTAIPGSSDGLLFVFDSPDTEPGYLPLWEGRALARRGDIVMDIHFINTSKVSEKDALDLARKQLERL</sequence>
<dbReference type="EMBL" id="WEGJ01000010">
    <property type="protein sequence ID" value="MQY13132.1"/>
    <property type="molecule type" value="Genomic_DNA"/>
</dbReference>
<keyword evidence="4" id="KW-1185">Reference proteome</keyword>
<evidence type="ECO:0000313" key="4">
    <source>
        <dbReference type="Proteomes" id="UP000466345"/>
    </source>
</evidence>
<gene>
    <name evidence="3" type="ORF">SRB5_32730</name>
</gene>
<name>A0A7K0CJC3_9ACTN</name>
<feature type="transmembrane region" description="Helical" evidence="2">
    <location>
        <begin position="68"/>
        <end position="88"/>
    </location>
</feature>
<evidence type="ECO:0000256" key="1">
    <source>
        <dbReference type="SAM" id="MobiDB-lite"/>
    </source>
</evidence>
<protein>
    <submittedName>
        <fullName evidence="3">Uncharacterized protein</fullName>
    </submittedName>
</protein>
<dbReference type="RefSeq" id="WP_228390085.1">
    <property type="nucleotide sequence ID" value="NZ_WEGJ01000010.1"/>
</dbReference>
<feature type="compositionally biased region" description="Pro residues" evidence="1">
    <location>
        <begin position="27"/>
        <end position="46"/>
    </location>
</feature>
<organism evidence="3 4">
    <name type="scientific">Streptomyces smaragdinus</name>
    <dbReference type="NCBI Taxonomy" id="2585196"/>
    <lineage>
        <taxon>Bacteria</taxon>
        <taxon>Bacillati</taxon>
        <taxon>Actinomycetota</taxon>
        <taxon>Actinomycetes</taxon>
        <taxon>Kitasatosporales</taxon>
        <taxon>Streptomycetaceae</taxon>
        <taxon>Streptomyces</taxon>
    </lineage>
</organism>
<reference evidence="3 4" key="1">
    <citation type="submission" date="2019-10" db="EMBL/GenBank/DDBJ databases">
        <title>Streptomyces smaragdinus sp. nov. and Streptomyces fabii sp. nov., isolated from the gut of fungus growing-termite Macrotermes natalensis.</title>
        <authorList>
            <person name="Schwitalla J."/>
            <person name="Benndorf R."/>
            <person name="Martin K."/>
            <person name="De Beer W."/>
            <person name="Kaster A.-K."/>
            <person name="Vollmers J."/>
            <person name="Poulsen M."/>
            <person name="Beemelmanns C."/>
        </authorList>
    </citation>
    <scope>NUCLEOTIDE SEQUENCE [LARGE SCALE GENOMIC DNA]</scope>
    <source>
        <strain evidence="3 4">RB5</strain>
    </source>
</reference>
<keyword evidence="2" id="KW-1133">Transmembrane helix</keyword>
<dbReference type="Proteomes" id="UP000466345">
    <property type="component" value="Unassembled WGS sequence"/>
</dbReference>
<dbReference type="AlphaFoldDB" id="A0A7K0CJC3"/>
<keyword evidence="2" id="KW-0812">Transmembrane</keyword>
<keyword evidence="2" id="KW-0472">Membrane</keyword>
<evidence type="ECO:0000313" key="3">
    <source>
        <dbReference type="EMBL" id="MQY13132.1"/>
    </source>
</evidence>
<comment type="caution">
    <text evidence="3">The sequence shown here is derived from an EMBL/GenBank/DDBJ whole genome shotgun (WGS) entry which is preliminary data.</text>
</comment>